<evidence type="ECO:0000313" key="6">
    <source>
        <dbReference type="Proteomes" id="UP000006381"/>
    </source>
</evidence>
<dbReference type="InterPro" id="IPR021886">
    <property type="entry name" value="MgsA_C"/>
</dbReference>
<dbReference type="OrthoDB" id="9778364at2"/>
<dbReference type="GO" id="GO:0003677">
    <property type="term" value="F:DNA binding"/>
    <property type="evidence" value="ECO:0007669"/>
    <property type="project" value="InterPro"/>
</dbReference>
<dbReference type="SMART" id="SM00382">
    <property type="entry name" value="AAA"/>
    <property type="match status" value="1"/>
</dbReference>
<dbReference type="EMBL" id="CP000033">
    <property type="protein sequence ID" value="AAV42650.1"/>
    <property type="molecule type" value="Genomic_DNA"/>
</dbReference>
<dbReference type="SUPFAM" id="SSF48019">
    <property type="entry name" value="post-AAA+ oligomerization domain-like"/>
    <property type="match status" value="1"/>
</dbReference>
<dbReference type="AlphaFoldDB" id="Q5FKX4"/>
<dbReference type="Pfam" id="PF12002">
    <property type="entry name" value="MgsA_C"/>
    <property type="match status" value="1"/>
</dbReference>
<dbReference type="GeneID" id="93290091"/>
<dbReference type="GO" id="GO:0017116">
    <property type="term" value="F:single-stranded DNA helicase activity"/>
    <property type="evidence" value="ECO:0007669"/>
    <property type="project" value="TreeGrafter"/>
</dbReference>
<dbReference type="FunFam" id="3.40.50.300:FF:000766">
    <property type="entry name" value="Recombination factor protein RarA"/>
    <property type="match status" value="1"/>
</dbReference>
<gene>
    <name evidence="5" type="ordered locus">LBA0784</name>
</gene>
<keyword evidence="5" id="KW-0378">Hydrolase</keyword>
<keyword evidence="5" id="KW-0347">Helicase</keyword>
<dbReference type="GO" id="GO:0006261">
    <property type="term" value="P:DNA-templated DNA replication"/>
    <property type="evidence" value="ECO:0007669"/>
    <property type="project" value="TreeGrafter"/>
</dbReference>
<accession>Q5FKX4</accession>
<dbReference type="Gene3D" id="1.10.3710.10">
    <property type="entry name" value="DNA polymerase III clamp loader subunits, C-terminal domain"/>
    <property type="match status" value="1"/>
</dbReference>
<keyword evidence="6" id="KW-1185">Reference proteome</keyword>
<protein>
    <submittedName>
        <fullName evidence="5">Chromosomal segregation helicase</fullName>
    </submittedName>
</protein>
<dbReference type="CDD" id="cd18139">
    <property type="entry name" value="HLD_clamp_RarA"/>
    <property type="match status" value="1"/>
</dbReference>
<dbReference type="GO" id="GO:0000731">
    <property type="term" value="P:DNA synthesis involved in DNA repair"/>
    <property type="evidence" value="ECO:0007669"/>
    <property type="project" value="TreeGrafter"/>
</dbReference>
<evidence type="ECO:0000313" key="5">
    <source>
        <dbReference type="EMBL" id="AAV42650.1"/>
    </source>
</evidence>
<keyword evidence="2" id="KW-0547">Nucleotide-binding</keyword>
<dbReference type="InterPro" id="IPR051314">
    <property type="entry name" value="AAA_ATPase_RarA/MGS1/WRNIP1"/>
</dbReference>
<dbReference type="GO" id="GO:0008047">
    <property type="term" value="F:enzyme activator activity"/>
    <property type="evidence" value="ECO:0007669"/>
    <property type="project" value="TreeGrafter"/>
</dbReference>
<evidence type="ECO:0000256" key="2">
    <source>
        <dbReference type="ARBA" id="ARBA00022741"/>
    </source>
</evidence>
<dbReference type="FunFam" id="1.20.272.10:FF:000001">
    <property type="entry name" value="Putative AAA family ATPase"/>
    <property type="match status" value="1"/>
</dbReference>
<dbReference type="Gene3D" id="3.40.50.300">
    <property type="entry name" value="P-loop containing nucleotide triphosphate hydrolases"/>
    <property type="match status" value="1"/>
</dbReference>
<dbReference type="PATRIC" id="fig|272621.13.peg.748"/>
<dbReference type="STRING" id="272621.LBA0784"/>
<dbReference type="FunFam" id="1.10.3710.10:FF:000003">
    <property type="entry name" value="ATPase, AAA family protein"/>
    <property type="match status" value="1"/>
</dbReference>
<dbReference type="Gene3D" id="1.20.272.10">
    <property type="match status" value="1"/>
</dbReference>
<evidence type="ECO:0000256" key="1">
    <source>
        <dbReference type="ARBA" id="ARBA00008959"/>
    </source>
</evidence>
<dbReference type="Pfam" id="PF16193">
    <property type="entry name" value="AAA_assoc_2"/>
    <property type="match status" value="1"/>
</dbReference>
<dbReference type="InterPro" id="IPR032423">
    <property type="entry name" value="AAA_assoc_2"/>
</dbReference>
<dbReference type="RefSeq" id="WP_003546755.1">
    <property type="nucleotide sequence ID" value="NC_006814.3"/>
</dbReference>
<dbReference type="InterPro" id="IPR003593">
    <property type="entry name" value="AAA+_ATPase"/>
</dbReference>
<dbReference type="Gene3D" id="1.10.8.60">
    <property type="match status" value="1"/>
</dbReference>
<dbReference type="Pfam" id="PF00004">
    <property type="entry name" value="AAA"/>
    <property type="match status" value="1"/>
</dbReference>
<dbReference type="Proteomes" id="UP000006381">
    <property type="component" value="Chromosome"/>
</dbReference>
<evidence type="ECO:0000256" key="3">
    <source>
        <dbReference type="ARBA" id="ARBA00022840"/>
    </source>
</evidence>
<dbReference type="PANTHER" id="PTHR13779:SF7">
    <property type="entry name" value="ATPASE WRNIP1"/>
    <property type="match status" value="1"/>
</dbReference>
<proteinExistence type="inferred from homology"/>
<reference evidence="5 6" key="1">
    <citation type="journal article" date="2005" name="Proc. Natl. Acad. Sci. U.S.A.">
        <title>Complete genome sequence of the probiotic lactic acid bacterium Lactobacillus acidophilus NCFM.</title>
        <authorList>
            <person name="Altermann E."/>
            <person name="Russell W.M."/>
            <person name="Azcarate-Peril M.A."/>
            <person name="Barrangou R."/>
            <person name="Buck B.L."/>
            <person name="McAuliffe O."/>
            <person name="Souther N."/>
            <person name="Dobson A."/>
            <person name="Duong T."/>
            <person name="Callanan M."/>
            <person name="Lick S."/>
            <person name="Hamrick A."/>
            <person name="Cano R."/>
            <person name="Klaenhammer T.R."/>
        </authorList>
    </citation>
    <scope>NUCLEOTIDE SEQUENCE [LARGE SCALE GENOMIC DNA]</scope>
    <source>
        <strain evidence="6">ATCC 700396 / NCK56 / N2 / NCFM</strain>
    </source>
</reference>
<dbReference type="InterPro" id="IPR003959">
    <property type="entry name" value="ATPase_AAA_core"/>
</dbReference>
<feature type="domain" description="AAA+ ATPase" evidence="4">
    <location>
        <begin position="37"/>
        <end position="149"/>
    </location>
</feature>
<evidence type="ECO:0000259" key="4">
    <source>
        <dbReference type="SMART" id="SM00382"/>
    </source>
</evidence>
<dbReference type="eggNOG" id="COG2256">
    <property type="taxonomic scope" value="Bacteria"/>
</dbReference>
<dbReference type="GO" id="GO:0005524">
    <property type="term" value="F:ATP binding"/>
    <property type="evidence" value="ECO:0007669"/>
    <property type="project" value="UniProtKB-KW"/>
</dbReference>
<dbReference type="CDD" id="cd00009">
    <property type="entry name" value="AAA"/>
    <property type="match status" value="1"/>
</dbReference>
<dbReference type="PANTHER" id="PTHR13779">
    <property type="entry name" value="WERNER HELICASE-INTERACTING PROTEIN 1 FAMILY MEMBER"/>
    <property type="match status" value="1"/>
</dbReference>
<dbReference type="GO" id="GO:0016887">
    <property type="term" value="F:ATP hydrolysis activity"/>
    <property type="evidence" value="ECO:0007669"/>
    <property type="project" value="InterPro"/>
</dbReference>
<dbReference type="InterPro" id="IPR027417">
    <property type="entry name" value="P-loop_NTPase"/>
</dbReference>
<dbReference type="KEGG" id="lac:LBA0784"/>
<dbReference type="BioCyc" id="LACI272621:G1G49-800-MONOMER"/>
<name>Q5FKX4_LACAC</name>
<dbReference type="HOGENOM" id="CLU_017985_0_3_9"/>
<dbReference type="SUPFAM" id="SSF52540">
    <property type="entry name" value="P-loop containing nucleoside triphosphate hydrolases"/>
    <property type="match status" value="1"/>
</dbReference>
<dbReference type="InterPro" id="IPR008921">
    <property type="entry name" value="DNA_pol3_clamp-load_cplx_C"/>
</dbReference>
<organism evidence="6">
    <name type="scientific">Lactobacillus acidophilus (strain ATCC 700396 / NCK56 / N2 / NCFM)</name>
    <dbReference type="NCBI Taxonomy" id="272621"/>
    <lineage>
        <taxon>Bacteria</taxon>
        <taxon>Bacillati</taxon>
        <taxon>Bacillota</taxon>
        <taxon>Bacilli</taxon>
        <taxon>Lactobacillales</taxon>
        <taxon>Lactobacillaceae</taxon>
        <taxon>Lactobacillus</taxon>
    </lineage>
</organism>
<sequence>MKPLAYRMRPKKIDEVVGQQHLIGPGKIIRRMVEARILSSMILYGPPGIGKTSIASAIAGSTKYAFRKLNAATDGKKQLQQVAEEGKMSGTVILLLDEIHRLDKTKQDFLLPLLESGQIILIGATTENPYISISPAIRSRCQIFELKPLSAEDASKAIDRALKDTENGLGKYKVQLTEDARDLLIEKGNGDLRTTLNSLELAVLSTKQELKDNHKDESTILITQQEMADSIQTKIQNFDASGDGHYDLVSAFQKSIRGSDTDAALHYLARLIESGDLISICRRLTVIAYEDIGLANPPAAERAVTAVQAAQMIGLPEARIPLANAVIELALSPKSNSAISAIDAALTDVKTKKIGSIPDHLKDAHYSGAKKLGHGIDYLYPHDYQNDWVPQQYLPNNLTQAEYFTPKGNSKAEERYKVTYKNLKDMQKKGLTKRSPKNP</sequence>
<keyword evidence="3" id="KW-0067">ATP-binding</keyword>
<comment type="similarity">
    <text evidence="1">Belongs to the AAA ATPase family. RarA/MGS1/WRNIP1 subfamily.</text>
</comment>